<organism evidence="1 2">
    <name type="scientific">Persea americana</name>
    <name type="common">Avocado</name>
    <dbReference type="NCBI Taxonomy" id="3435"/>
    <lineage>
        <taxon>Eukaryota</taxon>
        <taxon>Viridiplantae</taxon>
        <taxon>Streptophyta</taxon>
        <taxon>Embryophyta</taxon>
        <taxon>Tracheophyta</taxon>
        <taxon>Spermatophyta</taxon>
        <taxon>Magnoliopsida</taxon>
        <taxon>Magnoliidae</taxon>
        <taxon>Laurales</taxon>
        <taxon>Lauraceae</taxon>
        <taxon>Persea</taxon>
    </lineage>
</organism>
<protein>
    <submittedName>
        <fullName evidence="1">Uncharacterized protein</fullName>
    </submittedName>
</protein>
<gene>
    <name evidence="1" type="ORF">MRB53_015387</name>
</gene>
<keyword evidence="2" id="KW-1185">Reference proteome</keyword>
<dbReference type="Proteomes" id="UP001234297">
    <property type="component" value="Chromosome 4"/>
</dbReference>
<proteinExistence type="predicted"/>
<evidence type="ECO:0000313" key="2">
    <source>
        <dbReference type="Proteomes" id="UP001234297"/>
    </source>
</evidence>
<dbReference type="EMBL" id="CM056812">
    <property type="protein sequence ID" value="KAJ8619201.1"/>
    <property type="molecule type" value="Genomic_DNA"/>
</dbReference>
<comment type="caution">
    <text evidence="1">The sequence shown here is derived from an EMBL/GenBank/DDBJ whole genome shotgun (WGS) entry which is preliminary data.</text>
</comment>
<evidence type="ECO:0000313" key="1">
    <source>
        <dbReference type="EMBL" id="KAJ8619201.1"/>
    </source>
</evidence>
<name>A0ACC2KDN7_PERAE</name>
<reference evidence="1 2" key="1">
    <citation type="journal article" date="2022" name="Hortic Res">
        <title>A haplotype resolved chromosomal level avocado genome allows analysis of novel avocado genes.</title>
        <authorList>
            <person name="Nath O."/>
            <person name="Fletcher S.J."/>
            <person name="Hayward A."/>
            <person name="Shaw L.M."/>
            <person name="Masouleh A.K."/>
            <person name="Furtado A."/>
            <person name="Henry R.J."/>
            <person name="Mitter N."/>
        </authorList>
    </citation>
    <scope>NUCLEOTIDE SEQUENCE [LARGE SCALE GENOMIC DNA]</scope>
    <source>
        <strain evidence="2">cv. Hass</strain>
    </source>
</reference>
<accession>A0ACC2KDN7</accession>
<sequence length="704" mass="79953">MEGILPPHFVERLEFEFEFESSCAVFRLSEFKTERLNRIPWGRRRCCFSSSSTAFAVQYNHQNHSIARHTALDFRQWNKTISHLIRTGRLHGARRVFDEMPQRNVITWNSMIRGGSIRHIDEGRYLFDRMPRRDPVSWNTMISGYARSGRMEDALSLFNQMPERNVVSWNAMITGFLHNGDVRMAIETFERMPNRDSASLSALVSGLIQNGKLEEAEEVLVKTRKVNGEVNIIDAYNTLVAGYGQTGRVEKARKLFDHIPFRKYQEEEEDSKMTENTGSFERNIISWNSMIMCYIKAGDTLAARQLFDEMPERDVVSWNTMISGYVHTLDMEGAESLFDLMSERDTRSWNSMISGYAQSGELETARDFFERMPQKSLVSWNSMLAGYEQNADYESAMAFFIQMQSMGEKPDRHTYSSVLGACAALTALNQGMQIHQRVTKTVIADVPIKNALITMYARCGSIMDARSIFDNMKTLKDVVSWNAMIGGYAQHGFASEALELFGEMKAMEVWPTYITFISVLNACAHAGLVAEGRRQFDSMVHDFGIAPRVEHFASLVDVIGRHGQVKDAMELIATMPVKPDGAVWGALLGACRVHNDLDLARVAAEALMLVEPESSAPYVLLYNMYADARRWDDATELRTMMEDNNIRKQPGYSWIELHSRVHVFVAGDQSHPNAADILALLESCNRVIKDLDSKIQHSLIFAGE</sequence>